<feature type="transmembrane region" description="Helical" evidence="3">
    <location>
        <begin position="150"/>
        <end position="168"/>
    </location>
</feature>
<feature type="transmembrane region" description="Helical" evidence="3">
    <location>
        <begin position="53"/>
        <end position="74"/>
    </location>
</feature>
<dbReference type="InterPro" id="IPR034804">
    <property type="entry name" value="SQR/QFR_C/D"/>
</dbReference>
<dbReference type="Proteomes" id="UP000005149">
    <property type="component" value="Unassembled WGS sequence"/>
</dbReference>
<reference evidence="4 5" key="1">
    <citation type="submission" date="2012-06" db="EMBL/GenBank/DDBJ databases">
        <title>The Genome Sequence of Aeromonas hydrophila SSU.</title>
        <authorList>
            <consortium name="The Broad Institute Genome Sequencing Platform"/>
            <person name="Earl A."/>
            <person name="Ward D."/>
            <person name="Feldgarden M."/>
            <person name="Gevers D."/>
            <person name="Chopra A."/>
            <person name="Walker B."/>
            <person name="Young S.K."/>
            <person name="Zeng Q."/>
            <person name="Gargeya S."/>
            <person name="Fitzgerald M."/>
            <person name="Haas B."/>
            <person name="Abouelleil A."/>
            <person name="Alvarado L."/>
            <person name="Arachchi H.M."/>
            <person name="Berlin A.M."/>
            <person name="Chapman S.B."/>
            <person name="Goldberg J."/>
            <person name="Griggs A."/>
            <person name="Gujja S."/>
            <person name="Hansen M."/>
            <person name="Howarth C."/>
            <person name="Imamovic A."/>
            <person name="Larimer J."/>
            <person name="McCowan C."/>
            <person name="Montmayeur A."/>
            <person name="Murphy C."/>
            <person name="Neiman D."/>
            <person name="Pearson M."/>
            <person name="Priest M."/>
            <person name="Roberts A."/>
            <person name="Saif S."/>
            <person name="Shea T."/>
            <person name="Sisk P."/>
            <person name="Sykes S."/>
            <person name="Wortman J."/>
            <person name="Nusbaum C."/>
            <person name="Birren B."/>
        </authorList>
    </citation>
    <scope>NUCLEOTIDE SEQUENCE [LARGE SCALE GENOMIC DNA]</scope>
    <source>
        <strain evidence="4 5">SSU</strain>
    </source>
</reference>
<organism evidence="4 5">
    <name type="scientific">Aeromonas dhakensis</name>
    <dbReference type="NCBI Taxonomy" id="196024"/>
    <lineage>
        <taxon>Bacteria</taxon>
        <taxon>Pseudomonadati</taxon>
        <taxon>Pseudomonadota</taxon>
        <taxon>Gammaproteobacteria</taxon>
        <taxon>Aeromonadales</taxon>
        <taxon>Aeromonadaceae</taxon>
        <taxon>Aeromonas</taxon>
    </lineage>
</organism>
<dbReference type="Gene3D" id="1.20.1300.10">
    <property type="entry name" value="Fumarate reductase/succinate dehydrogenase, transmembrane subunit"/>
    <property type="match status" value="1"/>
</dbReference>
<keyword evidence="2 3" id="KW-1133">Transmembrane helix</keyword>
<feature type="transmembrane region" description="Helical" evidence="3">
    <location>
        <begin position="282"/>
        <end position="304"/>
    </location>
</feature>
<feature type="transmembrane region" description="Helical" evidence="3">
    <location>
        <begin position="21"/>
        <end position="41"/>
    </location>
</feature>
<feature type="transmembrane region" description="Helical" evidence="3">
    <location>
        <begin position="316"/>
        <end position="339"/>
    </location>
</feature>
<gene>
    <name evidence="4" type="ORF">HMPREF1171_00293</name>
</gene>
<feature type="transmembrane region" description="Helical" evidence="3">
    <location>
        <begin position="114"/>
        <end position="129"/>
    </location>
</feature>
<dbReference type="SUPFAM" id="SSF81343">
    <property type="entry name" value="Fumarate reductase respiratory complex transmembrane subunits"/>
    <property type="match status" value="1"/>
</dbReference>
<comment type="caution">
    <text evidence="4">The sequence shown here is derived from an EMBL/GenBank/DDBJ whole genome shotgun (WGS) entry which is preliminary data.</text>
</comment>
<dbReference type="AlphaFoldDB" id="K1JHV5"/>
<evidence type="ECO:0000256" key="1">
    <source>
        <dbReference type="ARBA" id="ARBA00022692"/>
    </source>
</evidence>
<dbReference type="GO" id="GO:0016020">
    <property type="term" value="C:membrane"/>
    <property type="evidence" value="ECO:0007669"/>
    <property type="project" value="InterPro"/>
</dbReference>
<name>K1JHV5_9GAMM</name>
<dbReference type="HOGENOM" id="CLU_782708_0_0_6"/>
<keyword evidence="5" id="KW-1185">Reference proteome</keyword>
<dbReference type="PATRIC" id="fig|1073377.4.peg.301"/>
<keyword evidence="3" id="KW-0472">Membrane</keyword>
<feature type="transmembrane region" description="Helical" evidence="3">
    <location>
        <begin position="86"/>
        <end position="108"/>
    </location>
</feature>
<dbReference type="RefSeq" id="WP_005298427.1">
    <property type="nucleotide sequence ID" value="NZ_JDWD01000081.1"/>
</dbReference>
<evidence type="ECO:0000256" key="3">
    <source>
        <dbReference type="SAM" id="Phobius"/>
    </source>
</evidence>
<accession>K1JHV5</accession>
<dbReference type="EMBL" id="AGWR01000004">
    <property type="protein sequence ID" value="EKB29726.1"/>
    <property type="molecule type" value="Genomic_DNA"/>
</dbReference>
<feature type="transmembrane region" description="Helical" evidence="3">
    <location>
        <begin position="228"/>
        <end position="252"/>
    </location>
</feature>
<proteinExistence type="predicted"/>
<protein>
    <submittedName>
        <fullName evidence="4">Uncharacterized protein</fullName>
    </submittedName>
</protein>
<sequence>MSLPSRIADESREHMMVQRPHSLCLLPPLAALGYPFLLMIFNTLVGQSGAASLLGALLSLLLALAVPLAGLIVANRPGITTGMRRLAYLSVAAPSLYVLLGVVQTLVGSPLPDVLVWSLFWVGAMLLGWESHQTVAAQARPVGGLGRWRIAHGISALVLCCYVIFHLANHLTGLVGPELHARVMEAGRTVYRAGVVEPLLVAAFLFQVGSGLYLAWRWSSTRHNWLTTFQIASGVYLSVFVLGHMNSVFIYARSFLGIPTDWSFATGGEAGLLMDPWNIRLVPHYTLGVFFVLAHLLAGLRVVLAAHGVATSRINLLWYTGLAGSAALALAIIAGMVGVRI</sequence>
<feature type="transmembrane region" description="Helical" evidence="3">
    <location>
        <begin position="199"/>
        <end position="216"/>
    </location>
</feature>
<keyword evidence="1 3" id="KW-0812">Transmembrane</keyword>
<evidence type="ECO:0000256" key="2">
    <source>
        <dbReference type="ARBA" id="ARBA00022989"/>
    </source>
</evidence>
<evidence type="ECO:0000313" key="5">
    <source>
        <dbReference type="Proteomes" id="UP000005149"/>
    </source>
</evidence>
<evidence type="ECO:0000313" key="4">
    <source>
        <dbReference type="EMBL" id="EKB29726.1"/>
    </source>
</evidence>